<keyword evidence="8" id="KW-1185">Reference proteome</keyword>
<keyword evidence="2" id="KW-0547">Nucleotide-binding</keyword>
<evidence type="ECO:0000256" key="3">
    <source>
        <dbReference type="ARBA" id="ARBA00023143"/>
    </source>
</evidence>
<keyword evidence="7" id="KW-0282">Flagellum</keyword>
<dbReference type="Pfam" id="PF07317">
    <property type="entry name" value="PilZN"/>
    <property type="match status" value="1"/>
</dbReference>
<organism evidence="7 8">
    <name type="scientific">Natronospira proteinivora</name>
    <dbReference type="NCBI Taxonomy" id="1807133"/>
    <lineage>
        <taxon>Bacteria</taxon>
        <taxon>Pseudomonadati</taxon>
        <taxon>Pseudomonadota</taxon>
        <taxon>Gammaproteobacteria</taxon>
        <taxon>Natronospirales</taxon>
        <taxon>Natronospiraceae</taxon>
        <taxon>Natronospira</taxon>
    </lineage>
</organism>
<evidence type="ECO:0000256" key="4">
    <source>
        <dbReference type="SAM" id="MobiDB-lite"/>
    </source>
</evidence>
<dbReference type="EMBL" id="JALJYF010000001">
    <property type="protein sequence ID" value="MCP1726410.1"/>
    <property type="molecule type" value="Genomic_DNA"/>
</dbReference>
<feature type="compositionally biased region" description="Basic and acidic residues" evidence="4">
    <location>
        <begin position="1"/>
        <end position="10"/>
    </location>
</feature>
<feature type="domain" description="Type III secretion system flagellar brake protein YcgR PilZN" evidence="6">
    <location>
        <begin position="25"/>
        <end position="125"/>
    </location>
</feature>
<dbReference type="RefSeq" id="WP_253444651.1">
    <property type="nucleotide sequence ID" value="NZ_JALJYF010000001.1"/>
</dbReference>
<keyword evidence="7" id="KW-0969">Cilium</keyword>
<evidence type="ECO:0000256" key="1">
    <source>
        <dbReference type="ARBA" id="ARBA00022636"/>
    </source>
</evidence>
<keyword evidence="7" id="KW-0966">Cell projection</keyword>
<dbReference type="InterPro" id="IPR012349">
    <property type="entry name" value="Split_barrel_FMN-bd"/>
</dbReference>
<dbReference type="Proteomes" id="UP001523550">
    <property type="component" value="Unassembled WGS sequence"/>
</dbReference>
<dbReference type="Gene3D" id="2.40.10.220">
    <property type="entry name" value="predicted glycosyltransferase like domains"/>
    <property type="match status" value="1"/>
</dbReference>
<evidence type="ECO:0000259" key="5">
    <source>
        <dbReference type="Pfam" id="PF07238"/>
    </source>
</evidence>
<dbReference type="SUPFAM" id="SSF141371">
    <property type="entry name" value="PilZ domain-like"/>
    <property type="match status" value="1"/>
</dbReference>
<feature type="region of interest" description="Disordered" evidence="4">
    <location>
        <begin position="1"/>
        <end position="27"/>
    </location>
</feature>
<evidence type="ECO:0000313" key="7">
    <source>
        <dbReference type="EMBL" id="MCP1726410.1"/>
    </source>
</evidence>
<gene>
    <name evidence="7" type="ORF">J2T60_000375</name>
</gene>
<evidence type="ECO:0000313" key="8">
    <source>
        <dbReference type="Proteomes" id="UP001523550"/>
    </source>
</evidence>
<accession>A0ABT1G552</accession>
<feature type="domain" description="PilZ" evidence="5">
    <location>
        <begin position="129"/>
        <end position="238"/>
    </location>
</feature>
<protein>
    <submittedName>
        <fullName evidence="7">C-di-GMP-binding flagellar brake protein YcgR</fullName>
    </submittedName>
</protein>
<proteinExistence type="predicted"/>
<comment type="caution">
    <text evidence="7">The sequence shown here is derived from an EMBL/GenBank/DDBJ whole genome shotgun (WGS) entry which is preliminary data.</text>
</comment>
<reference evidence="7 8" key="1">
    <citation type="submission" date="2022-03" db="EMBL/GenBank/DDBJ databases">
        <title>Genomic Encyclopedia of Type Strains, Phase III (KMG-III): the genomes of soil and plant-associated and newly described type strains.</title>
        <authorList>
            <person name="Whitman W."/>
        </authorList>
    </citation>
    <scope>NUCLEOTIDE SEQUENCE [LARGE SCALE GENOMIC DNA]</scope>
    <source>
        <strain evidence="7 8">BSker1</strain>
    </source>
</reference>
<sequence>MSDKEHDKQVRAGNSPGEDPTREDRPNRIRQLLIRLRDQRSLLSAHFRGRSDSFGTLLLNVDPDKGELEFDELSPTDGDRLVKLHQQFQVSGQLDGAQLSFPVKVLSRQIREGLASYRTTLPTAMRYHQRRKAFRVEAPVRPKCKVSISTTSGDVYDGQLADLSVTGAGFLMKTKKAEALPRGTHCDCEIELPSGSIQSAVEIRFNLAVQDKPFNRLGGQFTGLSAADRRRIERFVFELQRRQLKADR</sequence>
<keyword evidence="3" id="KW-0975">Bacterial flagellum</keyword>
<keyword evidence="1" id="KW-0973">c-di-GMP</keyword>
<dbReference type="InterPro" id="IPR009875">
    <property type="entry name" value="PilZ_domain"/>
</dbReference>
<dbReference type="Gene3D" id="2.30.110.10">
    <property type="entry name" value="Electron Transport, Fmn-binding Protein, Chain A"/>
    <property type="match status" value="1"/>
</dbReference>
<dbReference type="Pfam" id="PF07238">
    <property type="entry name" value="PilZ"/>
    <property type="match status" value="1"/>
</dbReference>
<dbReference type="InterPro" id="IPR009926">
    <property type="entry name" value="T3SS_YcgR_PilZN"/>
</dbReference>
<name>A0ABT1G552_9GAMM</name>
<evidence type="ECO:0000259" key="6">
    <source>
        <dbReference type="Pfam" id="PF07317"/>
    </source>
</evidence>
<evidence type="ECO:0000256" key="2">
    <source>
        <dbReference type="ARBA" id="ARBA00022741"/>
    </source>
</evidence>